<keyword evidence="3 8" id="KW-0812">Transmembrane</keyword>
<feature type="transmembrane region" description="Helical" evidence="8">
    <location>
        <begin position="1043"/>
        <end position="1064"/>
    </location>
</feature>
<dbReference type="InterPro" id="IPR002523">
    <property type="entry name" value="MgTranspt_CorA/ZnTranspt_ZntB"/>
</dbReference>
<sequence>MESTDQLGNADDPVFRSSSTLNNHLRDKRQNKRSKDHHGIDHSNNQSTSSLEKLINSGSYIDHRNQSDLAHLHSSPARSRRRNNVSVFKRSNLGNSDNTNNHNNHNNNNNDNNNNNNNNSNSNNAGSPNSGDGNIPPRRPSNLPLTNRNLLHLLRSSVSAPGAAESTTPDAVALDMDQFAREQSRLARSHSWTDPFGDGQGQGQNQSLSYGNGNGNGNGKEYGRNDSYTGNGDFDNYSVNSLEFGESNPSSDHSSDSTSLDDVWHFDREEIKRDEWPNLDILEEFVKEEYEIAERENGQGINTEQSVNFGAHHRIHDEGVGTRTGARAATEGGAAAVVGTGSYSPRLHNDRKQQQQQQPSSSSSSPPQQPSSSSSSPPQQQQQQQQQNKDVGVDEDDADENTPLIENFQSNDLESLNSLSESFRVRPTPTQPWEKSKDQIPTILNRKSTSPNQKNRNQKDGEVCRYTYFREDLPKTIYSPTIGGLLSDDPKLSIHDRLVELFRPGTRSFGDNSTISHKQQDSLSSTNLQSQQQIQTQTQTQPQTQPQLQSQTPTLTHALSQAQAQSLKPGRIGNETPLPLSINGEIVNDPFWLDVLDPTEEEMKVISRTFGIHPLTTEDIFLGEAREKVELFRLYYFICFTSFDVVYERRKQKAKEQEKKYNKLQEMYENASDHDSLYGQYNGNGNHGAVQRFLSKAFGGLFKGKKKPPSIYEKPQSSSMKSKGKRIREGELAPLNMYMIVFKNAVISFHFSPTPHPINVRRRARMLKDYLTVSSDWICYALIDDITDSFAPMIETIETEVNSIEDAILRMHSGENEDSDDSDDEEDDGASQSIHQHTKHPRHVHNHHSQHQNRNNERENVFVWRKRSKSMVEPNPQGFYRMANTKSKASSSSSSTSDTGSSHILGWKRKGDMLRRIGECRKRVMSVLRLLSSKADVIKGFSKRFNDVDTGNYQQLEIAMYLGDIQDHIVTMIQALNHYEKLLARFHLNYLAQINIDMTKVNNDTNDVLGKITILGTIVLPINVVTGLWGMNCIVPGQDYDGLLWFWCIVGAMALFSIFAYHYARRVTGL</sequence>
<dbReference type="GeneID" id="5231580"/>
<feature type="compositionally biased region" description="Acidic residues" evidence="7">
    <location>
        <begin position="816"/>
        <end position="829"/>
    </location>
</feature>
<name>A5E3X5_LODEL</name>
<keyword evidence="4 8" id="KW-1133">Transmembrane helix</keyword>
<dbReference type="FunFam" id="1.20.58.340:FF:000008">
    <property type="entry name" value="CorA family metal ion transporter"/>
    <property type="match status" value="1"/>
</dbReference>
<dbReference type="HOGENOM" id="CLU_007127_3_1_1"/>
<dbReference type="GO" id="GO:1990816">
    <property type="term" value="C:vacuole-mitochondrion membrane contact site"/>
    <property type="evidence" value="ECO:0007669"/>
    <property type="project" value="EnsemblFungi"/>
</dbReference>
<feature type="region of interest" description="Disordered" evidence="7">
    <location>
        <begin position="505"/>
        <end position="553"/>
    </location>
</feature>
<reference evidence="9 10" key="1">
    <citation type="journal article" date="2009" name="Nature">
        <title>Evolution of pathogenicity and sexual reproduction in eight Candida genomes.</title>
        <authorList>
            <person name="Butler G."/>
            <person name="Rasmussen M.D."/>
            <person name="Lin M.F."/>
            <person name="Santos M.A."/>
            <person name="Sakthikumar S."/>
            <person name="Munro C.A."/>
            <person name="Rheinbay E."/>
            <person name="Grabherr M."/>
            <person name="Forche A."/>
            <person name="Reedy J.L."/>
            <person name="Agrafioti I."/>
            <person name="Arnaud M.B."/>
            <person name="Bates S."/>
            <person name="Brown A.J."/>
            <person name="Brunke S."/>
            <person name="Costanzo M.C."/>
            <person name="Fitzpatrick D.A."/>
            <person name="de Groot P.W."/>
            <person name="Harris D."/>
            <person name="Hoyer L.L."/>
            <person name="Hube B."/>
            <person name="Klis F.M."/>
            <person name="Kodira C."/>
            <person name="Lennard N."/>
            <person name="Logue M.E."/>
            <person name="Martin R."/>
            <person name="Neiman A.M."/>
            <person name="Nikolaou E."/>
            <person name="Quail M.A."/>
            <person name="Quinn J."/>
            <person name="Santos M.C."/>
            <person name="Schmitzberger F.F."/>
            <person name="Sherlock G."/>
            <person name="Shah P."/>
            <person name="Silverstein K.A."/>
            <person name="Skrzypek M.S."/>
            <person name="Soll D."/>
            <person name="Staggs R."/>
            <person name="Stansfield I."/>
            <person name="Stumpf M.P."/>
            <person name="Sudbery P.E."/>
            <person name="Srikantha T."/>
            <person name="Zeng Q."/>
            <person name="Berman J."/>
            <person name="Berriman M."/>
            <person name="Heitman J."/>
            <person name="Gow N.A."/>
            <person name="Lorenz M.C."/>
            <person name="Birren B.W."/>
            <person name="Kellis M."/>
            <person name="Cuomo C.A."/>
        </authorList>
    </citation>
    <scope>NUCLEOTIDE SEQUENCE [LARGE SCALE GENOMIC DNA]</scope>
    <source>
        <strain evidence="10">ATCC 11503 / BCRC 21390 / CBS 2605 / JCM 1781 / NBRC 1676 / NRRL YB-4239</strain>
    </source>
</reference>
<evidence type="ECO:0000313" key="10">
    <source>
        <dbReference type="Proteomes" id="UP000001996"/>
    </source>
</evidence>
<dbReference type="PANTHER" id="PTHR21535">
    <property type="entry name" value="MAGNESIUM AND COBALT TRANSPORT PROTEIN/MITOCHONDRIAL IMPORT INNER MEMBRANE TRANSLOCASE SUBUNIT TIM8"/>
    <property type="match status" value="1"/>
</dbReference>
<dbReference type="InterPro" id="IPR045863">
    <property type="entry name" value="CorA_TM1_TM2"/>
</dbReference>
<feature type="compositionally biased region" description="Basic residues" evidence="7">
    <location>
        <begin position="26"/>
        <end position="36"/>
    </location>
</feature>
<feature type="region of interest" description="Disordered" evidence="7">
    <location>
        <begin position="90"/>
        <end position="145"/>
    </location>
</feature>
<dbReference type="Pfam" id="PF01544">
    <property type="entry name" value="CorA"/>
    <property type="match status" value="1"/>
</dbReference>
<dbReference type="CDD" id="cd12829">
    <property type="entry name" value="Alr1p-like"/>
    <property type="match status" value="1"/>
</dbReference>
<dbReference type="FunCoup" id="A5E3X5">
    <property type="interactions" value="95"/>
</dbReference>
<keyword evidence="6" id="KW-0175">Coiled coil</keyword>
<evidence type="ECO:0000256" key="1">
    <source>
        <dbReference type="ARBA" id="ARBA00004141"/>
    </source>
</evidence>
<dbReference type="GO" id="GO:0010961">
    <property type="term" value="P:intracellular magnesium ion homeostasis"/>
    <property type="evidence" value="ECO:0007669"/>
    <property type="project" value="EnsemblFungi"/>
</dbReference>
<evidence type="ECO:0000256" key="8">
    <source>
        <dbReference type="SAM" id="Phobius"/>
    </source>
</evidence>
<accession>A5E3X5</accession>
<feature type="compositionally biased region" description="Low complexity" evidence="7">
    <location>
        <begin position="521"/>
        <end position="553"/>
    </location>
</feature>
<dbReference type="GO" id="GO:0000329">
    <property type="term" value="C:fungal-type vacuole membrane"/>
    <property type="evidence" value="ECO:0007669"/>
    <property type="project" value="EnsemblFungi"/>
</dbReference>
<dbReference type="InterPro" id="IPR044089">
    <property type="entry name" value="Alr1-like"/>
</dbReference>
<protein>
    <recommendedName>
        <fullName evidence="11">Manganese resistance protein MNR2</fullName>
    </recommendedName>
</protein>
<dbReference type="SUPFAM" id="SSF143865">
    <property type="entry name" value="CorA soluble domain-like"/>
    <property type="match status" value="1"/>
</dbReference>
<feature type="region of interest" description="Disordered" evidence="7">
    <location>
        <begin position="884"/>
        <end position="904"/>
    </location>
</feature>
<dbReference type="InParanoid" id="A5E3X5"/>
<dbReference type="AlphaFoldDB" id="A5E3X5"/>
<feature type="compositionally biased region" description="Low complexity" evidence="7">
    <location>
        <begin position="885"/>
        <end position="902"/>
    </location>
</feature>
<comment type="similarity">
    <text evidence="2">Belongs to the CorA metal ion transporter (MIT) (TC 1.A.35) family.</text>
</comment>
<feature type="region of interest" description="Disordered" evidence="7">
    <location>
        <begin position="814"/>
        <end position="857"/>
    </location>
</feature>
<proteinExistence type="inferred from homology"/>
<feature type="compositionally biased region" description="Polar residues" evidence="7">
    <location>
        <begin position="445"/>
        <end position="455"/>
    </location>
</feature>
<dbReference type="SUPFAM" id="SSF144083">
    <property type="entry name" value="Magnesium transport protein CorA, transmembrane region"/>
    <property type="match status" value="1"/>
</dbReference>
<evidence type="ECO:0000313" key="9">
    <source>
        <dbReference type="EMBL" id="EDK46133.1"/>
    </source>
</evidence>
<feature type="compositionally biased region" description="Low complexity" evidence="7">
    <location>
        <begin position="91"/>
        <end position="134"/>
    </location>
</feature>
<dbReference type="STRING" id="379508.A5E3X5"/>
<evidence type="ECO:0000256" key="6">
    <source>
        <dbReference type="SAM" id="Coils"/>
    </source>
</evidence>
<dbReference type="EMBL" id="CH981529">
    <property type="protein sequence ID" value="EDK46133.1"/>
    <property type="molecule type" value="Genomic_DNA"/>
</dbReference>
<feature type="transmembrane region" description="Helical" evidence="8">
    <location>
        <begin position="1008"/>
        <end position="1031"/>
    </location>
</feature>
<comment type="subcellular location">
    <subcellularLocation>
        <location evidence="1">Membrane</location>
        <topology evidence="1">Multi-pass membrane protein</topology>
    </subcellularLocation>
</comment>
<keyword evidence="10" id="KW-1185">Reference proteome</keyword>
<dbReference type="Gene3D" id="3.30.460.20">
    <property type="entry name" value="CorA soluble domain-like"/>
    <property type="match status" value="1"/>
</dbReference>
<dbReference type="Proteomes" id="UP000001996">
    <property type="component" value="Unassembled WGS sequence"/>
</dbReference>
<keyword evidence="5 8" id="KW-0472">Membrane</keyword>
<dbReference type="OMA" id="DVCFPDY"/>
<evidence type="ECO:0000256" key="7">
    <source>
        <dbReference type="SAM" id="MobiDB-lite"/>
    </source>
</evidence>
<gene>
    <name evidence="9" type="ORF">LELG_04313</name>
</gene>
<dbReference type="PANTHER" id="PTHR21535:SF51">
    <property type="entry name" value="MANGANESE RESISTANCE PROTEIN MNR2"/>
    <property type="match status" value="1"/>
</dbReference>
<evidence type="ECO:0008006" key="11">
    <source>
        <dbReference type="Google" id="ProtNLM"/>
    </source>
</evidence>
<evidence type="ECO:0000256" key="4">
    <source>
        <dbReference type="ARBA" id="ARBA00022989"/>
    </source>
</evidence>
<dbReference type="Gene3D" id="1.20.58.340">
    <property type="entry name" value="Magnesium transport protein CorA, transmembrane region"/>
    <property type="match status" value="3"/>
</dbReference>
<dbReference type="GO" id="GO:0015095">
    <property type="term" value="F:magnesium ion transmembrane transporter activity"/>
    <property type="evidence" value="ECO:0007669"/>
    <property type="project" value="InterPro"/>
</dbReference>
<feature type="region of interest" description="Disordered" evidence="7">
    <location>
        <begin position="1"/>
        <end position="50"/>
    </location>
</feature>
<organism evidence="9 10">
    <name type="scientific">Lodderomyces elongisporus (strain ATCC 11503 / CBS 2605 / JCM 1781 / NBRC 1676 / NRRL YB-4239)</name>
    <name type="common">Yeast</name>
    <name type="synonym">Saccharomyces elongisporus</name>
    <dbReference type="NCBI Taxonomy" id="379508"/>
    <lineage>
        <taxon>Eukaryota</taxon>
        <taxon>Fungi</taxon>
        <taxon>Dikarya</taxon>
        <taxon>Ascomycota</taxon>
        <taxon>Saccharomycotina</taxon>
        <taxon>Pichiomycetes</taxon>
        <taxon>Debaryomycetaceae</taxon>
        <taxon>Candida/Lodderomyces clade</taxon>
        <taxon>Lodderomyces</taxon>
    </lineage>
</organism>
<feature type="region of interest" description="Disordered" evidence="7">
    <location>
        <begin position="185"/>
        <end position="260"/>
    </location>
</feature>
<evidence type="ECO:0000256" key="2">
    <source>
        <dbReference type="ARBA" id="ARBA00009765"/>
    </source>
</evidence>
<dbReference type="eggNOG" id="ENOG502QPTQ">
    <property type="taxonomic scope" value="Eukaryota"/>
</dbReference>
<feature type="coiled-coil region" evidence="6">
    <location>
        <begin position="647"/>
        <end position="674"/>
    </location>
</feature>
<feature type="compositionally biased region" description="Basic residues" evidence="7">
    <location>
        <begin position="836"/>
        <end position="851"/>
    </location>
</feature>
<feature type="region of interest" description="Disordered" evidence="7">
    <location>
        <begin position="338"/>
        <end position="461"/>
    </location>
</feature>
<feature type="compositionally biased region" description="Low complexity" evidence="7">
    <location>
        <begin position="247"/>
        <end position="260"/>
    </location>
</feature>
<dbReference type="KEGG" id="lel:PVL30_004038"/>
<evidence type="ECO:0000256" key="5">
    <source>
        <dbReference type="ARBA" id="ARBA00023136"/>
    </source>
</evidence>
<feature type="compositionally biased region" description="Low complexity" evidence="7">
    <location>
        <begin position="354"/>
        <end position="387"/>
    </location>
</feature>
<feature type="compositionally biased region" description="Low complexity" evidence="7">
    <location>
        <begin position="410"/>
        <end position="422"/>
    </location>
</feature>
<dbReference type="InterPro" id="IPR045861">
    <property type="entry name" value="CorA_cytoplasmic_dom"/>
</dbReference>
<dbReference type="OrthoDB" id="29879at2759"/>
<evidence type="ECO:0000256" key="3">
    <source>
        <dbReference type="ARBA" id="ARBA00022692"/>
    </source>
</evidence>